<feature type="transmembrane region" description="Helical" evidence="1">
    <location>
        <begin position="63"/>
        <end position="83"/>
    </location>
</feature>
<dbReference type="Pfam" id="PF05552">
    <property type="entry name" value="MS_channel_1st_1"/>
    <property type="match status" value="3"/>
</dbReference>
<dbReference type="InterPro" id="IPR011014">
    <property type="entry name" value="MscS_channel_TM-2"/>
</dbReference>
<gene>
    <name evidence="2" type="ORF">HPE56_12765</name>
</gene>
<dbReference type="InterPro" id="IPR045275">
    <property type="entry name" value="MscS_archaea/bacteria_type"/>
</dbReference>
<keyword evidence="1" id="KW-0812">Transmembrane</keyword>
<dbReference type="EMBL" id="JABTCF010000008">
    <property type="protein sequence ID" value="MBD0778667.1"/>
    <property type="molecule type" value="Genomic_DNA"/>
</dbReference>
<keyword evidence="1" id="KW-0472">Membrane</keyword>
<evidence type="ECO:0000313" key="2">
    <source>
        <dbReference type="EMBL" id="MBD0778667.1"/>
    </source>
</evidence>
<protein>
    <submittedName>
        <fullName evidence="2">Mechanosensitive ion channel</fullName>
    </submittedName>
</protein>
<feature type="transmembrane region" description="Helical" evidence="1">
    <location>
        <begin position="197"/>
        <end position="217"/>
    </location>
</feature>
<feature type="transmembrane region" description="Helical" evidence="1">
    <location>
        <begin position="289"/>
        <end position="308"/>
    </location>
</feature>
<organism evidence="2 3">
    <name type="scientific">Maribacter aquimaris</name>
    <dbReference type="NCBI Taxonomy" id="2737171"/>
    <lineage>
        <taxon>Bacteria</taxon>
        <taxon>Pseudomonadati</taxon>
        <taxon>Bacteroidota</taxon>
        <taxon>Flavobacteriia</taxon>
        <taxon>Flavobacteriales</taxon>
        <taxon>Flavobacteriaceae</taxon>
        <taxon>Maribacter</taxon>
    </lineage>
</organism>
<accession>A0ABR7V629</accession>
<feature type="transmembrane region" description="Helical" evidence="1">
    <location>
        <begin position="103"/>
        <end position="124"/>
    </location>
</feature>
<keyword evidence="1" id="KW-1133">Transmembrane helix</keyword>
<dbReference type="NCBIfam" id="NF033912">
    <property type="entry name" value="msc"/>
    <property type="match status" value="1"/>
</dbReference>
<proteinExistence type="predicted"/>
<dbReference type="RefSeq" id="WP_188244147.1">
    <property type="nucleotide sequence ID" value="NZ_JABTCF010000008.1"/>
</dbReference>
<dbReference type="PANTHER" id="PTHR30221">
    <property type="entry name" value="SMALL-CONDUCTANCE MECHANOSENSITIVE CHANNEL"/>
    <property type="match status" value="1"/>
</dbReference>
<evidence type="ECO:0000313" key="3">
    <source>
        <dbReference type="Proteomes" id="UP001166021"/>
    </source>
</evidence>
<dbReference type="SUPFAM" id="SSF82861">
    <property type="entry name" value="Mechanosensitive channel protein MscS (YggB), transmembrane region"/>
    <property type="match status" value="1"/>
</dbReference>
<feature type="transmembrane region" description="Helical" evidence="1">
    <location>
        <begin position="251"/>
        <end position="269"/>
    </location>
</feature>
<feature type="transmembrane region" description="Helical" evidence="1">
    <location>
        <begin position="350"/>
        <end position="371"/>
    </location>
</feature>
<feature type="transmembrane region" description="Helical" evidence="1">
    <location>
        <begin position="23"/>
        <end position="43"/>
    </location>
</feature>
<dbReference type="InterPro" id="IPR008910">
    <property type="entry name" value="MSC_TM_helix"/>
</dbReference>
<dbReference type="PANTHER" id="PTHR30221:SF1">
    <property type="entry name" value="SMALL-CONDUCTANCE MECHANOSENSITIVE CHANNEL"/>
    <property type="match status" value="1"/>
</dbReference>
<reference evidence="2" key="1">
    <citation type="submission" date="2020-05" db="EMBL/GenBank/DDBJ databases">
        <title>The draft genome sequence of Maribacter sp. ANRC-HE7.</title>
        <authorList>
            <person name="Mu L."/>
        </authorList>
    </citation>
    <scope>NUCLEOTIDE SEQUENCE</scope>
    <source>
        <strain evidence="2">ANRC-HE7</strain>
    </source>
</reference>
<dbReference type="Proteomes" id="UP001166021">
    <property type="component" value="Unassembled WGS sequence"/>
</dbReference>
<name>A0ABR7V629_9FLAO</name>
<evidence type="ECO:0000256" key="1">
    <source>
        <dbReference type="SAM" id="Phobius"/>
    </source>
</evidence>
<feature type="transmembrane region" description="Helical" evidence="1">
    <location>
        <begin position="320"/>
        <end position="338"/>
    </location>
</feature>
<sequence length="391" mass="42721">MNYLQNTLDSLSNSLGDYLPNTIAAILILIIGSLIAGFIKRLITKLIKKTKIDDKLSSDKMKLSSFIGKLVYFLAMIFVFMLALEKLGMTNVLEPVKNLLNNFLAFVPNIVGAGLVGYIGYMLATIVSELVGLSGDTIQDFVPKLKLPNNLNLVGILKKLVFIFIFIPMLITALNILNMDTISEPATVMLEQFFAAIPRILVAVIILIFFVVGGRFASQLLSDLLENLKINELLSSMNLEGISSKTNIPKLVGNLAFFFIVLFGLMTAIEKLEFIKLTEILNTISGVAGNILFGLIILIIGNWISGIAYKSLSKSNNNQFVASILRICILAIFLAMGLKTMGIGDEIINMAFGITLATVATTIALSFGLGGRAAAGKQMERILDRFNHKKQ</sequence>
<feature type="transmembrane region" description="Helical" evidence="1">
    <location>
        <begin position="160"/>
        <end position="177"/>
    </location>
</feature>
<comment type="caution">
    <text evidence="2">The sequence shown here is derived from an EMBL/GenBank/DDBJ whole genome shotgun (WGS) entry which is preliminary data.</text>
</comment>
<keyword evidence="3" id="KW-1185">Reference proteome</keyword>
<dbReference type="Gene3D" id="1.10.287.1260">
    <property type="match status" value="1"/>
</dbReference>